<feature type="region of interest" description="Disordered" evidence="5">
    <location>
        <begin position="595"/>
        <end position="653"/>
    </location>
</feature>
<keyword evidence="3" id="KW-0342">GTP-binding</keyword>
<dbReference type="InterPro" id="IPR001806">
    <property type="entry name" value="Small_GTPase"/>
</dbReference>
<dbReference type="InterPro" id="IPR002048">
    <property type="entry name" value="EF_hand_dom"/>
</dbReference>
<evidence type="ECO:0000259" key="6">
    <source>
        <dbReference type="PROSITE" id="PS50222"/>
    </source>
</evidence>
<feature type="compositionally biased region" description="Polar residues" evidence="5">
    <location>
        <begin position="344"/>
        <end position="367"/>
    </location>
</feature>
<name>A0AAD9QW71_ACRCE</name>
<evidence type="ECO:0000256" key="3">
    <source>
        <dbReference type="ARBA" id="ARBA00023134"/>
    </source>
</evidence>
<dbReference type="InterPro" id="IPR027417">
    <property type="entry name" value="P-loop_NTPase"/>
</dbReference>
<dbReference type="GO" id="GO:0003924">
    <property type="term" value="F:GTPase activity"/>
    <property type="evidence" value="ECO:0007669"/>
    <property type="project" value="InterPro"/>
</dbReference>
<feature type="compositionally biased region" description="Polar residues" evidence="5">
    <location>
        <begin position="690"/>
        <end position="707"/>
    </location>
</feature>
<dbReference type="SMART" id="SM00054">
    <property type="entry name" value="EFh"/>
    <property type="match status" value="2"/>
</dbReference>
<feature type="domain" description="EF-hand" evidence="6">
    <location>
        <begin position="8"/>
        <end position="43"/>
    </location>
</feature>
<dbReference type="SMART" id="SM00173">
    <property type="entry name" value="RAS"/>
    <property type="match status" value="1"/>
</dbReference>
<feature type="compositionally biased region" description="Polar residues" evidence="5">
    <location>
        <begin position="835"/>
        <end position="855"/>
    </location>
</feature>
<feature type="region of interest" description="Disordered" evidence="5">
    <location>
        <begin position="738"/>
        <end position="757"/>
    </location>
</feature>
<reference evidence="7" key="1">
    <citation type="journal article" date="2023" name="G3 (Bethesda)">
        <title>Whole genome assembly and annotation of the endangered Caribbean coral Acropora cervicornis.</title>
        <authorList>
            <person name="Selwyn J.D."/>
            <person name="Vollmer S.V."/>
        </authorList>
    </citation>
    <scope>NUCLEOTIDE SEQUENCE</scope>
    <source>
        <strain evidence="7">K2</strain>
    </source>
</reference>
<feature type="coiled-coil region" evidence="4">
    <location>
        <begin position="790"/>
        <end position="817"/>
    </location>
</feature>
<feature type="region of interest" description="Disordered" evidence="5">
    <location>
        <begin position="1457"/>
        <end position="1476"/>
    </location>
</feature>
<dbReference type="CDD" id="cd00154">
    <property type="entry name" value="Rab"/>
    <property type="match status" value="1"/>
</dbReference>
<feature type="region of interest" description="Disordered" evidence="5">
    <location>
        <begin position="821"/>
        <end position="881"/>
    </location>
</feature>
<dbReference type="FunFam" id="3.40.50.300:FF:003044">
    <property type="entry name" value="Predicted protein"/>
    <property type="match status" value="1"/>
</dbReference>
<feature type="region of interest" description="Disordered" evidence="5">
    <location>
        <begin position="1228"/>
        <end position="1269"/>
    </location>
</feature>
<feature type="compositionally biased region" description="Basic and acidic residues" evidence="5">
    <location>
        <begin position="1457"/>
        <end position="1466"/>
    </location>
</feature>
<dbReference type="PROSITE" id="PS50222">
    <property type="entry name" value="EF_HAND_2"/>
    <property type="match status" value="2"/>
</dbReference>
<feature type="compositionally biased region" description="Acidic residues" evidence="5">
    <location>
        <begin position="1231"/>
        <end position="1242"/>
    </location>
</feature>
<dbReference type="Gene3D" id="1.10.238.10">
    <property type="entry name" value="EF-hand"/>
    <property type="match status" value="1"/>
</dbReference>
<keyword evidence="8" id="KW-1185">Reference proteome</keyword>
<sequence length="1476" mass="166217">METVEQSYTEDNVKEIFEDWDLDKNGFIDNEELASCCSELNLSHEQLNSLFIELDWDGDNKISLDDFSKGFQRVCSLFHTDVQAENAELKETRKLDRLLEAFDLRLLSGQEYVSDLFHYLHNSGDSPQLLALLESFLFSVIRDVKHYSSENERLEETLKRTCEKHTEHMDHLDNEMEQQIQRLESRIRKEEESKQERANVDIVWQLENKNKEIQTLNARVQKLEGRLKRKEPEEQKIKEEVDEKVQEIRFLRSQLTDAQTNLAVLRSELAQLRNDYEEQETQLTAEKATVMECVQEQESLTRQLQLLHEANKKLHDTNDDLRSALERTRLQDRRSPSPNKRHSISTLYSPTSSFTRNTKSSGNSRSSPAFADDSVDGGRSEHTSSSRRLPSSTPLPLSSTNSQRGSLLPSQQSCEVDDESLVNENSLMTELTQAQQLSVPEEPAAEDHENEPIDYNNNAGILNSREAGQIHHLIPPARQTCEVDDPIASEDKLLLDEPVILGYCSMDKRVKATDTTPMTSDDTEQSDRDNDKLLRNKSSLGLSAKFGKYFGKLGKGGKDRMECQAQEARKGSEAKKDEFRDSVLRRSLMKNVAVKKEEVTSKKKASDLRKNDARKAKSYSKKRIDIDRNAKMQNGSQDKMQTVKETKTGGNTVEAHGKSRLKLLQVDSDFNTKEEEFKRDSRDKRDFINGGTSNRSRKSPSVTFSPTVTCASDKTRVESTQKTKNLTSKRLLTSPHKQTGRLVVASETSDTDSTTQELPMNFHKDLIDYEDDDTYSSMKPSERQTFSKQLDILQKTNERLCNSNDDLRAALEALTGRRPFSLKSKSRRNGEKCQRNPSVHSDYGSISSRSITPNHFQGPKSEDDVGDGAEADELSGYDPESDATTMTVLCPVVTSRFLGYNFILELTIQIKARHFEAAPNLSKLTATANERHVTVQKQGNDVMWEGDTELGPETAQSTVEQSNIEMNSNGQLHRVQSPFDRNSNLRKPCRHKSLEHLLKKSNGKGDRSAWPSIARAGKWNSMEQMRKRGAFIGQRTGSLPAPLPISEEGPNFGKEVGVWQLSEKLDALRSSREKVPEIKDLSTANVLSRPHSPVMTVIQNLNTELDTASNGHLNQLIRKPAHTQIHRKLNTKEEKVKERLLDDEKDRLMPVNQAVTPCLRRTNSLVVKRNRLKTDSPPESDNGKPGAQLSAELEAQFKSVKEEDDEDIDEDDVGDEELAKLVAMASAFTESEGETDTETEAPEGERVPAVGSDSTSEASSNAPVKVTASEGADPERMYKLVLAGDAAVGKSSFILRLCRNKFHNALNSTLGVDFQTKTLCVDGKTIAFQLWDTAGQERFRSIAKSYFRKADGVLLLYDVTCETSFLDVRDWVEAIEESTPTPIPIMMCGNKIDLRQSFLDEGKTVITQESGEKLAKEYGALFLEISSKENTNITEACVELGRLLRNIEDTEVKESSGLKLTEGDSKNKKKPNCCPV</sequence>
<dbReference type="Gene3D" id="3.40.50.300">
    <property type="entry name" value="P-loop containing nucleotide triphosphate hydrolases"/>
    <property type="match status" value="1"/>
</dbReference>
<dbReference type="SMART" id="SM00176">
    <property type="entry name" value="RAN"/>
    <property type="match status" value="1"/>
</dbReference>
<dbReference type="PROSITE" id="PS51420">
    <property type="entry name" value="RHO"/>
    <property type="match status" value="1"/>
</dbReference>
<dbReference type="PROSITE" id="PS00018">
    <property type="entry name" value="EF_HAND_1"/>
    <property type="match status" value="1"/>
</dbReference>
<dbReference type="Pfam" id="PF13499">
    <property type="entry name" value="EF-hand_7"/>
    <property type="match status" value="1"/>
</dbReference>
<dbReference type="PROSITE" id="PS51419">
    <property type="entry name" value="RAB"/>
    <property type="match status" value="1"/>
</dbReference>
<feature type="compositionally biased region" description="Low complexity" evidence="5">
    <location>
        <begin position="386"/>
        <end position="400"/>
    </location>
</feature>
<feature type="region of interest" description="Disordered" evidence="5">
    <location>
        <begin position="673"/>
        <end position="707"/>
    </location>
</feature>
<evidence type="ECO:0000256" key="2">
    <source>
        <dbReference type="ARBA" id="ARBA00022837"/>
    </source>
</evidence>
<proteinExistence type="predicted"/>
<feature type="compositionally biased region" description="Polar residues" evidence="5">
    <location>
        <begin position="1252"/>
        <end position="1262"/>
    </location>
</feature>
<feature type="region of interest" description="Disordered" evidence="5">
    <location>
        <begin position="327"/>
        <end position="417"/>
    </location>
</feature>
<dbReference type="CDD" id="cd00051">
    <property type="entry name" value="EFh"/>
    <property type="match status" value="1"/>
</dbReference>
<dbReference type="PROSITE" id="PS51421">
    <property type="entry name" value="RAS"/>
    <property type="match status" value="1"/>
</dbReference>
<protein>
    <submittedName>
        <fullName evidence="7">Ras and EF-hand domain-containing protein</fullName>
    </submittedName>
</protein>
<feature type="region of interest" description="Disordered" evidence="5">
    <location>
        <begin position="513"/>
        <end position="536"/>
    </location>
</feature>
<dbReference type="Proteomes" id="UP001249851">
    <property type="component" value="Unassembled WGS sequence"/>
</dbReference>
<feature type="compositionally biased region" description="Polar residues" evidence="5">
    <location>
        <begin position="631"/>
        <end position="640"/>
    </location>
</feature>
<feature type="domain" description="EF-hand" evidence="6">
    <location>
        <begin position="45"/>
        <end position="77"/>
    </location>
</feature>
<feature type="compositionally biased region" description="Acidic residues" evidence="5">
    <location>
        <begin position="864"/>
        <end position="881"/>
    </location>
</feature>
<dbReference type="InterPro" id="IPR005225">
    <property type="entry name" value="Small_GTP-bd"/>
</dbReference>
<evidence type="ECO:0000256" key="4">
    <source>
        <dbReference type="SAM" id="Coils"/>
    </source>
</evidence>
<keyword evidence="2" id="KW-0106">Calcium</keyword>
<reference evidence="7" key="2">
    <citation type="journal article" date="2023" name="Science">
        <title>Genomic signatures of disease resistance in endangered staghorn corals.</title>
        <authorList>
            <person name="Vollmer S.V."/>
            <person name="Selwyn J.D."/>
            <person name="Despard B.A."/>
            <person name="Roesel C.L."/>
        </authorList>
    </citation>
    <scope>NUCLEOTIDE SEQUENCE</scope>
    <source>
        <strain evidence="7">K2</strain>
    </source>
</reference>
<dbReference type="SUPFAM" id="SSF52540">
    <property type="entry name" value="P-loop containing nucleoside triphosphate hydrolases"/>
    <property type="match status" value="1"/>
</dbReference>
<dbReference type="Pfam" id="PF00071">
    <property type="entry name" value="Ras"/>
    <property type="match status" value="1"/>
</dbReference>
<dbReference type="PANTHER" id="PTHR47977">
    <property type="entry name" value="RAS-RELATED PROTEIN RAB"/>
    <property type="match status" value="1"/>
</dbReference>
<feature type="compositionally biased region" description="Basic residues" evidence="5">
    <location>
        <begin position="1467"/>
        <end position="1476"/>
    </location>
</feature>
<dbReference type="NCBIfam" id="TIGR00231">
    <property type="entry name" value="small_GTP"/>
    <property type="match status" value="1"/>
</dbReference>
<feature type="compositionally biased region" description="Basic and acidic residues" evidence="5">
    <location>
        <begin position="595"/>
        <end position="615"/>
    </location>
</feature>
<organism evidence="7 8">
    <name type="scientific">Acropora cervicornis</name>
    <name type="common">Staghorn coral</name>
    <dbReference type="NCBI Taxonomy" id="6130"/>
    <lineage>
        <taxon>Eukaryota</taxon>
        <taxon>Metazoa</taxon>
        <taxon>Cnidaria</taxon>
        <taxon>Anthozoa</taxon>
        <taxon>Hexacorallia</taxon>
        <taxon>Scleractinia</taxon>
        <taxon>Astrocoeniina</taxon>
        <taxon>Acroporidae</taxon>
        <taxon>Acropora</taxon>
    </lineage>
</organism>
<feature type="compositionally biased region" description="Polar residues" evidence="5">
    <location>
        <begin position="401"/>
        <end position="414"/>
    </location>
</feature>
<evidence type="ECO:0000313" key="7">
    <source>
        <dbReference type="EMBL" id="KAK2568497.1"/>
    </source>
</evidence>
<dbReference type="SMART" id="SM00174">
    <property type="entry name" value="RHO"/>
    <property type="match status" value="1"/>
</dbReference>
<dbReference type="GO" id="GO:0005509">
    <property type="term" value="F:calcium ion binding"/>
    <property type="evidence" value="ECO:0007669"/>
    <property type="project" value="InterPro"/>
</dbReference>
<dbReference type="SUPFAM" id="SSF47473">
    <property type="entry name" value="EF-hand"/>
    <property type="match status" value="1"/>
</dbReference>
<dbReference type="PRINTS" id="PR00449">
    <property type="entry name" value="RASTRNSFRMNG"/>
</dbReference>
<keyword evidence="1" id="KW-0547">Nucleotide-binding</keyword>
<gene>
    <name evidence="7" type="ORF">P5673_007555</name>
</gene>
<feature type="compositionally biased region" description="Basic and acidic residues" evidence="5">
    <location>
        <begin position="673"/>
        <end position="687"/>
    </location>
</feature>
<dbReference type="SMART" id="SM00175">
    <property type="entry name" value="RAB"/>
    <property type="match status" value="1"/>
</dbReference>
<dbReference type="InterPro" id="IPR050227">
    <property type="entry name" value="Rab"/>
</dbReference>
<evidence type="ECO:0000256" key="1">
    <source>
        <dbReference type="ARBA" id="ARBA00022741"/>
    </source>
</evidence>
<dbReference type="InterPro" id="IPR018247">
    <property type="entry name" value="EF_Hand_1_Ca_BS"/>
</dbReference>
<comment type="caution">
    <text evidence="7">The sequence shown here is derived from an EMBL/GenBank/DDBJ whole genome shotgun (WGS) entry which is preliminary data.</text>
</comment>
<accession>A0AAD9QW71</accession>
<feature type="compositionally biased region" description="Basic and acidic residues" evidence="5">
    <location>
        <begin position="525"/>
        <end position="534"/>
    </location>
</feature>
<dbReference type="EMBL" id="JARQWQ010000012">
    <property type="protein sequence ID" value="KAK2568497.1"/>
    <property type="molecule type" value="Genomic_DNA"/>
</dbReference>
<keyword evidence="4" id="KW-0175">Coiled coil</keyword>
<evidence type="ECO:0000313" key="8">
    <source>
        <dbReference type="Proteomes" id="UP001249851"/>
    </source>
</evidence>
<evidence type="ECO:0000256" key="5">
    <source>
        <dbReference type="SAM" id="MobiDB-lite"/>
    </source>
</evidence>
<dbReference type="InterPro" id="IPR011992">
    <property type="entry name" value="EF-hand-dom_pair"/>
</dbReference>
<dbReference type="GO" id="GO:0005525">
    <property type="term" value="F:GTP binding"/>
    <property type="evidence" value="ECO:0007669"/>
    <property type="project" value="UniProtKB-KW"/>
</dbReference>